<dbReference type="Proteomes" id="UP000717996">
    <property type="component" value="Unassembled WGS sequence"/>
</dbReference>
<dbReference type="AlphaFoldDB" id="A0A9P7BYJ4"/>
<organism evidence="1 2">
    <name type="scientific">Rhizopus oryzae</name>
    <name type="common">Mucormycosis agent</name>
    <name type="synonym">Rhizopus arrhizus var. delemar</name>
    <dbReference type="NCBI Taxonomy" id="64495"/>
    <lineage>
        <taxon>Eukaryota</taxon>
        <taxon>Fungi</taxon>
        <taxon>Fungi incertae sedis</taxon>
        <taxon>Mucoromycota</taxon>
        <taxon>Mucoromycotina</taxon>
        <taxon>Mucoromycetes</taxon>
        <taxon>Mucorales</taxon>
        <taxon>Mucorineae</taxon>
        <taxon>Rhizopodaceae</taxon>
        <taxon>Rhizopus</taxon>
    </lineage>
</organism>
<sequence length="95" mass="10967">MTPVDRHLTARPTAVDLQPYEEFYDILPDAATDFFRSPLSEADRRKFLNLCPSNLDRRYRAPVLQRSVNAGALTRKFDQQLADVQYRLSGLTRPI</sequence>
<name>A0A9P7BYJ4_RHIOR</name>
<proteinExistence type="predicted"/>
<protein>
    <submittedName>
        <fullName evidence="1">Uncharacterized protein</fullName>
    </submittedName>
</protein>
<evidence type="ECO:0000313" key="1">
    <source>
        <dbReference type="EMBL" id="KAG1523243.1"/>
    </source>
</evidence>
<evidence type="ECO:0000313" key="2">
    <source>
        <dbReference type="Proteomes" id="UP000717996"/>
    </source>
</evidence>
<dbReference type="EMBL" id="JAANIT010011628">
    <property type="protein sequence ID" value="KAG1523243.1"/>
    <property type="molecule type" value="Genomic_DNA"/>
</dbReference>
<gene>
    <name evidence="1" type="ORF">G6F51_014535</name>
</gene>
<reference evidence="1" key="1">
    <citation type="journal article" date="2020" name="Microb. Genom.">
        <title>Genetic diversity of clinical and environmental Mucorales isolates obtained from an investigation of mucormycosis cases among solid organ transplant recipients.</title>
        <authorList>
            <person name="Nguyen M.H."/>
            <person name="Kaul D."/>
            <person name="Muto C."/>
            <person name="Cheng S.J."/>
            <person name="Richter R.A."/>
            <person name="Bruno V.M."/>
            <person name="Liu G."/>
            <person name="Beyhan S."/>
            <person name="Sundermann A.J."/>
            <person name="Mounaud S."/>
            <person name="Pasculle A.W."/>
            <person name="Nierman W.C."/>
            <person name="Driscoll E."/>
            <person name="Cumbie R."/>
            <person name="Clancy C.J."/>
            <person name="Dupont C.L."/>
        </authorList>
    </citation>
    <scope>NUCLEOTIDE SEQUENCE</scope>
    <source>
        <strain evidence="1">GL16</strain>
    </source>
</reference>
<comment type="caution">
    <text evidence="1">The sequence shown here is derived from an EMBL/GenBank/DDBJ whole genome shotgun (WGS) entry which is preliminary data.</text>
</comment>
<accession>A0A9P7BYJ4</accession>